<dbReference type="PANTHER" id="PTHR43884">
    <property type="entry name" value="ACYL-COA DEHYDROGENASE"/>
    <property type="match status" value="1"/>
</dbReference>
<dbReference type="Pfam" id="PF02771">
    <property type="entry name" value="Acyl-CoA_dh_N"/>
    <property type="match status" value="1"/>
</dbReference>
<evidence type="ECO:0000256" key="4">
    <source>
        <dbReference type="ARBA" id="ARBA00022827"/>
    </source>
</evidence>
<keyword evidence="4" id="KW-0274">FAD</keyword>
<protein>
    <recommendedName>
        <fullName evidence="9">Acyl-CoA dehydrogenase</fullName>
    </recommendedName>
</protein>
<dbReference type="InterPro" id="IPR037069">
    <property type="entry name" value="AcylCoA_DH/ox_N_sf"/>
</dbReference>
<dbReference type="Gene3D" id="2.40.110.10">
    <property type="entry name" value="Butyryl-CoA Dehydrogenase, subunit A, domain 2"/>
    <property type="match status" value="1"/>
</dbReference>
<accession>A0A382FSF3</accession>
<keyword evidence="3" id="KW-0285">Flavoprotein</keyword>
<sequence>MSQTDVLESTSNNEPQLNLETLNINYDKLHGRGGAFLVTPVDEGKVFSREQFSEDHKMFDQAAREYGENRLLEVREDLNVLNKDLSLEIFKEMGELGFLSTDVPEEFGGLALDKTTSCIIVDALTSGRNASILVTSSAHTGIGMLPIVWYGNHDQKAKYLPKMASGEWMGSYALTESGAGSDALSGATTAELNDEGTHYLLNGTKIFVTNGGWADVVVTFASVNGKYTAFILDKTCEGWVVGEEEKKMGIKGSSTVTLFYENCKVPVENVLGKVGDGGPIAFNVLYVGRYKLGVTTAGGSKFVLNGALEYANEREQFNRSIK</sequence>
<feature type="domain" description="Acyl-CoA oxidase/dehydrogenase middle" evidence="6">
    <location>
        <begin position="172"/>
        <end position="263"/>
    </location>
</feature>
<proteinExistence type="inferred from homology"/>
<reference evidence="8" key="1">
    <citation type="submission" date="2018-05" db="EMBL/GenBank/DDBJ databases">
        <authorList>
            <person name="Lanie J.A."/>
            <person name="Ng W.-L."/>
            <person name="Kazmierczak K.M."/>
            <person name="Andrzejewski T.M."/>
            <person name="Davidsen T.M."/>
            <person name="Wayne K.J."/>
            <person name="Tettelin H."/>
            <person name="Glass J.I."/>
            <person name="Rusch D."/>
            <person name="Podicherti R."/>
            <person name="Tsui H.-C.T."/>
            <person name="Winkler M.E."/>
        </authorList>
    </citation>
    <scope>NUCLEOTIDE SEQUENCE</scope>
</reference>
<dbReference type="Gene3D" id="1.20.140.10">
    <property type="entry name" value="Butyryl-CoA Dehydrogenase, subunit A, domain 3"/>
    <property type="match status" value="1"/>
</dbReference>
<evidence type="ECO:0000256" key="3">
    <source>
        <dbReference type="ARBA" id="ARBA00022630"/>
    </source>
</evidence>
<dbReference type="SUPFAM" id="SSF47203">
    <property type="entry name" value="Acyl-CoA dehydrogenase C-terminal domain-like"/>
    <property type="match status" value="1"/>
</dbReference>
<dbReference type="InterPro" id="IPR046373">
    <property type="entry name" value="Acyl-CoA_Oxase/DH_mid-dom_sf"/>
</dbReference>
<dbReference type="InterPro" id="IPR006089">
    <property type="entry name" value="Acyl-CoA_DH_CS"/>
</dbReference>
<dbReference type="SUPFAM" id="SSF56645">
    <property type="entry name" value="Acyl-CoA dehydrogenase NM domain-like"/>
    <property type="match status" value="1"/>
</dbReference>
<gene>
    <name evidence="8" type="ORF">METZ01_LOCUS218148</name>
</gene>
<evidence type="ECO:0000259" key="6">
    <source>
        <dbReference type="Pfam" id="PF02770"/>
    </source>
</evidence>
<feature type="non-terminal residue" evidence="8">
    <location>
        <position position="322"/>
    </location>
</feature>
<dbReference type="AlphaFoldDB" id="A0A382FSF3"/>
<dbReference type="GO" id="GO:0003995">
    <property type="term" value="F:acyl-CoA dehydrogenase activity"/>
    <property type="evidence" value="ECO:0007669"/>
    <property type="project" value="InterPro"/>
</dbReference>
<dbReference type="InterPro" id="IPR036250">
    <property type="entry name" value="AcylCo_DH-like_C"/>
</dbReference>
<dbReference type="InterPro" id="IPR009100">
    <property type="entry name" value="AcylCoA_DH/oxidase_NM_dom_sf"/>
</dbReference>
<feature type="domain" description="Acyl-CoA dehydrogenase/oxidase N-terminal" evidence="7">
    <location>
        <begin position="53"/>
        <end position="167"/>
    </location>
</feature>
<dbReference type="GO" id="GO:0050660">
    <property type="term" value="F:flavin adenine dinucleotide binding"/>
    <property type="evidence" value="ECO:0007669"/>
    <property type="project" value="InterPro"/>
</dbReference>
<dbReference type="Gene3D" id="1.10.540.10">
    <property type="entry name" value="Acyl-CoA dehydrogenase/oxidase, N-terminal domain"/>
    <property type="match status" value="1"/>
</dbReference>
<evidence type="ECO:0008006" key="9">
    <source>
        <dbReference type="Google" id="ProtNLM"/>
    </source>
</evidence>
<evidence type="ECO:0000259" key="7">
    <source>
        <dbReference type="Pfam" id="PF02771"/>
    </source>
</evidence>
<dbReference type="InterPro" id="IPR006091">
    <property type="entry name" value="Acyl-CoA_Oxase/DH_mid-dom"/>
</dbReference>
<organism evidence="8">
    <name type="scientific">marine metagenome</name>
    <dbReference type="NCBI Taxonomy" id="408172"/>
    <lineage>
        <taxon>unclassified sequences</taxon>
        <taxon>metagenomes</taxon>
        <taxon>ecological metagenomes</taxon>
    </lineage>
</organism>
<dbReference type="Pfam" id="PF02770">
    <property type="entry name" value="Acyl-CoA_dh_M"/>
    <property type="match status" value="1"/>
</dbReference>
<keyword evidence="5" id="KW-0560">Oxidoreductase</keyword>
<name>A0A382FSF3_9ZZZZ</name>
<dbReference type="PANTHER" id="PTHR43884:SF12">
    <property type="entry name" value="ISOVALERYL-COA DEHYDROGENASE, MITOCHONDRIAL-RELATED"/>
    <property type="match status" value="1"/>
</dbReference>
<comment type="similarity">
    <text evidence="2">Belongs to the acyl-CoA dehydrogenase family.</text>
</comment>
<dbReference type="PROSITE" id="PS00072">
    <property type="entry name" value="ACYL_COA_DH_1"/>
    <property type="match status" value="1"/>
</dbReference>
<comment type="cofactor">
    <cofactor evidence="1">
        <name>FAD</name>
        <dbReference type="ChEBI" id="CHEBI:57692"/>
    </cofactor>
</comment>
<dbReference type="FunFam" id="1.10.540.10:FF:000001">
    <property type="entry name" value="Very long-chain-specific acyl-CoA dehydrogenase, mitochondrial"/>
    <property type="match status" value="1"/>
</dbReference>
<dbReference type="InterPro" id="IPR013786">
    <property type="entry name" value="AcylCoA_DH/ox_N"/>
</dbReference>
<evidence type="ECO:0000256" key="5">
    <source>
        <dbReference type="ARBA" id="ARBA00023002"/>
    </source>
</evidence>
<evidence type="ECO:0000256" key="1">
    <source>
        <dbReference type="ARBA" id="ARBA00001974"/>
    </source>
</evidence>
<evidence type="ECO:0000313" key="8">
    <source>
        <dbReference type="EMBL" id="SVB65294.1"/>
    </source>
</evidence>
<dbReference type="EMBL" id="UINC01051304">
    <property type="protein sequence ID" value="SVB65294.1"/>
    <property type="molecule type" value="Genomic_DNA"/>
</dbReference>
<evidence type="ECO:0000256" key="2">
    <source>
        <dbReference type="ARBA" id="ARBA00009347"/>
    </source>
</evidence>